<dbReference type="AlphaFoldDB" id="A0A0E9TZW5"/>
<name>A0A0E9TZW5_ANGAN</name>
<protein>
    <submittedName>
        <fullName evidence="1">Uncharacterized protein</fullName>
    </submittedName>
</protein>
<evidence type="ECO:0000313" key="1">
    <source>
        <dbReference type="EMBL" id="JAH59214.1"/>
    </source>
</evidence>
<sequence>MATASHMELTKLVCSCSLDYIDGARHSSCKSV</sequence>
<proteinExistence type="predicted"/>
<reference evidence="1" key="2">
    <citation type="journal article" date="2015" name="Fish Shellfish Immunol.">
        <title>Early steps in the European eel (Anguilla anguilla)-Vibrio vulnificus interaction in the gills: Role of the RtxA13 toxin.</title>
        <authorList>
            <person name="Callol A."/>
            <person name="Pajuelo D."/>
            <person name="Ebbesson L."/>
            <person name="Teles M."/>
            <person name="MacKenzie S."/>
            <person name="Amaro C."/>
        </authorList>
    </citation>
    <scope>NUCLEOTIDE SEQUENCE</scope>
</reference>
<organism evidence="1">
    <name type="scientific">Anguilla anguilla</name>
    <name type="common">European freshwater eel</name>
    <name type="synonym">Muraena anguilla</name>
    <dbReference type="NCBI Taxonomy" id="7936"/>
    <lineage>
        <taxon>Eukaryota</taxon>
        <taxon>Metazoa</taxon>
        <taxon>Chordata</taxon>
        <taxon>Craniata</taxon>
        <taxon>Vertebrata</taxon>
        <taxon>Euteleostomi</taxon>
        <taxon>Actinopterygii</taxon>
        <taxon>Neopterygii</taxon>
        <taxon>Teleostei</taxon>
        <taxon>Anguilliformes</taxon>
        <taxon>Anguillidae</taxon>
        <taxon>Anguilla</taxon>
    </lineage>
</organism>
<reference evidence="1" key="1">
    <citation type="submission" date="2014-11" db="EMBL/GenBank/DDBJ databases">
        <authorList>
            <person name="Amaro Gonzalez C."/>
        </authorList>
    </citation>
    <scope>NUCLEOTIDE SEQUENCE</scope>
</reference>
<accession>A0A0E9TZW5</accession>
<dbReference type="EMBL" id="GBXM01049363">
    <property type="protein sequence ID" value="JAH59214.1"/>
    <property type="molecule type" value="Transcribed_RNA"/>
</dbReference>